<dbReference type="InterPro" id="IPR003754">
    <property type="entry name" value="4pyrrol_synth_uPrphyn_synth"/>
</dbReference>
<keyword evidence="2" id="KW-0456">Lyase</keyword>
<dbReference type="PANTHER" id="PTHR40082">
    <property type="entry name" value="BLR5956 PROTEIN"/>
    <property type="match status" value="1"/>
</dbReference>
<dbReference type="InterPro" id="IPR039793">
    <property type="entry name" value="UROS/Hem4"/>
</dbReference>
<proteinExistence type="predicted"/>
<dbReference type="AlphaFoldDB" id="A0A1L6TG01"/>
<dbReference type="Proteomes" id="UP000029558">
    <property type="component" value="Chromosome"/>
</dbReference>
<dbReference type="GO" id="GO:0006780">
    <property type="term" value="P:uroporphyrinogen III biosynthetic process"/>
    <property type="evidence" value="ECO:0007669"/>
    <property type="project" value="InterPro"/>
</dbReference>
<dbReference type="GO" id="GO:0004852">
    <property type="term" value="F:uroporphyrinogen-III synthase activity"/>
    <property type="evidence" value="ECO:0007669"/>
    <property type="project" value="UniProtKB-EC"/>
</dbReference>
<evidence type="ECO:0000259" key="1">
    <source>
        <dbReference type="Pfam" id="PF02602"/>
    </source>
</evidence>
<dbReference type="SUPFAM" id="SSF69618">
    <property type="entry name" value="HemD-like"/>
    <property type="match status" value="1"/>
</dbReference>
<dbReference type="Gene3D" id="3.40.50.10090">
    <property type="match status" value="2"/>
</dbReference>
<dbReference type="InterPro" id="IPR036108">
    <property type="entry name" value="4pyrrol_syn_uPrphyn_synt_sf"/>
</dbReference>
<dbReference type="EC" id="4.2.1.75" evidence="2"/>
<dbReference type="GO" id="GO:0006782">
    <property type="term" value="P:protoporphyrinogen IX biosynthetic process"/>
    <property type="evidence" value="ECO:0007669"/>
    <property type="project" value="UniProtKB-UniPathway"/>
</dbReference>
<gene>
    <name evidence="2" type="primary">hemD</name>
    <name evidence="2" type="ORF">KU39_130</name>
</gene>
<reference evidence="2 3" key="1">
    <citation type="journal article" date="2014" name="Genome Announc.">
        <title>Comparative Genome Analysis of Two Isolates of the Fish Pathogen Piscirickettsia salmonis from Different Hosts Reveals Major Differences in Virulence-Associated Secretion Systems.</title>
        <authorList>
            <person name="Bohle H."/>
            <person name="Henriquez P."/>
            <person name="Grothusen H."/>
            <person name="Navas E."/>
            <person name="Sandoval A."/>
            <person name="Bustamante F."/>
            <person name="Bustos P."/>
            <person name="Mancilla M."/>
        </authorList>
    </citation>
    <scope>NUCLEOTIDE SEQUENCE [LARGE SCALE GENOMIC DNA]</scope>
    <source>
        <strain evidence="3">B1-32597</strain>
    </source>
</reference>
<dbReference type="RefSeq" id="WP_017376165.1">
    <property type="nucleotide sequence ID" value="NZ_CP012508.1"/>
</dbReference>
<name>A0A1L6TG01_PISSA</name>
<dbReference type="EMBL" id="CP012508">
    <property type="protein sequence ID" value="ALB21316.1"/>
    <property type="molecule type" value="Genomic_DNA"/>
</dbReference>
<evidence type="ECO:0000313" key="2">
    <source>
        <dbReference type="EMBL" id="ALB21316.1"/>
    </source>
</evidence>
<evidence type="ECO:0000313" key="3">
    <source>
        <dbReference type="Proteomes" id="UP000029558"/>
    </source>
</evidence>
<dbReference type="OrthoDB" id="9787650at2"/>
<dbReference type="CDD" id="cd06578">
    <property type="entry name" value="HemD"/>
    <property type="match status" value="1"/>
</dbReference>
<accession>A0A1L6TG01</accession>
<feature type="domain" description="Tetrapyrrole biosynthesis uroporphyrinogen III synthase" evidence="1">
    <location>
        <begin position="25"/>
        <end position="214"/>
    </location>
</feature>
<protein>
    <submittedName>
        <fullName evidence="2">Uroporphyrinogen-III synthase HemD</fullName>
        <ecNumber evidence="2">4.2.1.75</ecNumber>
    </submittedName>
</protein>
<sequence>MSRGPYLPLAGLSIAITRPPQYGVELQQYLTDFGAAVMMAPTLKLVSQPVAVSVGEQLKSVDCIVFISQFAVHAFFEQLNNIGSFSKLDKQYFAIGEKTAQVLEKYGITADYPVIVANSEALLDLPALRPAEITGKSVLIVRGGCGREYLAEQLRARGSAVHYLDVYRRQCPYNLPSAFIDAVAQQRIDVVIVTSVVSMLNLYQLLSQYDLQNRLVTFKLCVTSSRIGQIVLARNLVSQGQLIVAKSAEPREIARVLGAGEIM</sequence>
<dbReference type="Pfam" id="PF02602">
    <property type="entry name" value="HEM4"/>
    <property type="match status" value="1"/>
</dbReference>
<organism evidence="2 3">
    <name type="scientific">Piscirickettsia salmonis</name>
    <dbReference type="NCBI Taxonomy" id="1238"/>
    <lineage>
        <taxon>Bacteria</taxon>
        <taxon>Pseudomonadati</taxon>
        <taxon>Pseudomonadota</taxon>
        <taxon>Gammaproteobacteria</taxon>
        <taxon>Thiotrichales</taxon>
        <taxon>Piscirickettsiaceae</taxon>
        <taxon>Piscirickettsia</taxon>
    </lineage>
</organism>
<dbReference type="PANTHER" id="PTHR40082:SF1">
    <property type="entry name" value="BLR5956 PROTEIN"/>
    <property type="match status" value="1"/>
</dbReference>